<evidence type="ECO:0000313" key="1">
    <source>
        <dbReference type="EMBL" id="KRK70213.1"/>
    </source>
</evidence>
<evidence type="ECO:0000313" key="2">
    <source>
        <dbReference type="Proteomes" id="UP000051804"/>
    </source>
</evidence>
<reference evidence="1 2" key="1">
    <citation type="journal article" date="2015" name="Genome Announc.">
        <title>Expanding the biotechnology potential of lactobacilli through comparative genomics of 213 strains and associated genera.</title>
        <authorList>
            <person name="Sun Z."/>
            <person name="Harris H.M."/>
            <person name="McCann A."/>
            <person name="Guo C."/>
            <person name="Argimon S."/>
            <person name="Zhang W."/>
            <person name="Yang X."/>
            <person name="Jeffery I.B."/>
            <person name="Cooney J.C."/>
            <person name="Kagawa T.F."/>
            <person name="Liu W."/>
            <person name="Song Y."/>
            <person name="Salvetti E."/>
            <person name="Wrobel A."/>
            <person name="Rasinkangas P."/>
            <person name="Parkhill J."/>
            <person name="Rea M.C."/>
            <person name="O'Sullivan O."/>
            <person name="Ritari J."/>
            <person name="Douillard F.P."/>
            <person name="Paul Ross R."/>
            <person name="Yang R."/>
            <person name="Briner A.E."/>
            <person name="Felis G.E."/>
            <person name="de Vos W.M."/>
            <person name="Barrangou R."/>
            <person name="Klaenhammer T.R."/>
            <person name="Caufield P.W."/>
            <person name="Cui Y."/>
            <person name="Zhang H."/>
            <person name="O'Toole P.W."/>
        </authorList>
    </citation>
    <scope>NUCLEOTIDE SEQUENCE [LARGE SCALE GENOMIC DNA]</scope>
    <source>
        <strain evidence="1 2">JCM 17158</strain>
    </source>
</reference>
<protein>
    <submittedName>
        <fullName evidence="1">Uncharacterized protein</fullName>
    </submittedName>
</protein>
<organism evidence="1 2">
    <name type="scientific">Lacticaseibacillus nasuensis JCM 17158</name>
    <dbReference type="NCBI Taxonomy" id="1291734"/>
    <lineage>
        <taxon>Bacteria</taxon>
        <taxon>Bacillati</taxon>
        <taxon>Bacillota</taxon>
        <taxon>Bacilli</taxon>
        <taxon>Lactobacillales</taxon>
        <taxon>Lactobacillaceae</taxon>
        <taxon>Lacticaseibacillus</taxon>
    </lineage>
</organism>
<dbReference type="Proteomes" id="UP000051804">
    <property type="component" value="Unassembled WGS sequence"/>
</dbReference>
<dbReference type="PATRIC" id="fig|1291734.4.peg.692"/>
<gene>
    <name evidence="1" type="ORF">FD02_GL000669</name>
</gene>
<sequence>MEGTELPDGTVAYAVLDQTGAWTVKGYAEEQSAITFGSTVTQANIDSAPDWVKAITPVEVTDNGEEN</sequence>
<accession>A0A0R1JG20</accession>
<proteinExistence type="predicted"/>
<dbReference type="AlphaFoldDB" id="A0A0R1JG20"/>
<keyword evidence="2" id="KW-1185">Reference proteome</keyword>
<dbReference type="EMBL" id="AZDJ01000033">
    <property type="protein sequence ID" value="KRK70213.1"/>
    <property type="molecule type" value="Genomic_DNA"/>
</dbReference>
<comment type="caution">
    <text evidence="1">The sequence shown here is derived from an EMBL/GenBank/DDBJ whole genome shotgun (WGS) entry which is preliminary data.</text>
</comment>
<name>A0A0R1JG20_9LACO</name>